<evidence type="ECO:0000256" key="16">
    <source>
        <dbReference type="SAM" id="Phobius"/>
    </source>
</evidence>
<dbReference type="RefSeq" id="WP_160745736.1">
    <property type="nucleotide sequence ID" value="NZ_WTYK01000002.1"/>
</dbReference>
<organism evidence="17 18">
    <name type="scientific">Croceibacterium soli</name>
    <dbReference type="NCBI Taxonomy" id="1739690"/>
    <lineage>
        <taxon>Bacteria</taxon>
        <taxon>Pseudomonadati</taxon>
        <taxon>Pseudomonadota</taxon>
        <taxon>Alphaproteobacteria</taxon>
        <taxon>Sphingomonadales</taxon>
        <taxon>Erythrobacteraceae</taxon>
        <taxon>Croceibacterium</taxon>
    </lineage>
</organism>
<comment type="pathway">
    <text evidence="4">Carbohydrate metabolism; tricarboxylic acid cycle.</text>
</comment>
<comment type="subcellular location">
    <subcellularLocation>
        <location evidence="3">Membrane</location>
        <topology evidence="3">Multi-pass membrane protein</topology>
    </subcellularLocation>
</comment>
<keyword evidence="11" id="KW-0479">Metal-binding</keyword>
<feature type="transmembrane region" description="Helical" evidence="16">
    <location>
        <begin position="69"/>
        <end position="87"/>
    </location>
</feature>
<sequence>MARRTSLERHGGKGTAIARVRGLGAAGEGTGAWVGQRYTAIGNLILIGFLAMSLILLPDLGYATVREWIAQPIPATVLALIMINTFWHARHGLQILTEDYVDAPGNKFAVTALLNVAFAGGAAFGLFCILRLALGGGAE</sequence>
<dbReference type="GO" id="GO:0020037">
    <property type="term" value="F:heme binding"/>
    <property type="evidence" value="ECO:0007669"/>
    <property type="project" value="InterPro"/>
</dbReference>
<dbReference type="Gene3D" id="1.20.1300.10">
    <property type="entry name" value="Fumarate reductase/succinate dehydrogenase, transmembrane subunit"/>
    <property type="match status" value="1"/>
</dbReference>
<keyword evidence="10 16" id="KW-0812">Transmembrane</keyword>
<dbReference type="GO" id="GO:0006099">
    <property type="term" value="P:tricarboxylic acid cycle"/>
    <property type="evidence" value="ECO:0007669"/>
    <property type="project" value="UniProtKB-UniPathway"/>
</dbReference>
<dbReference type="InterPro" id="IPR000701">
    <property type="entry name" value="SuccDH_FuR_B_TM-su"/>
</dbReference>
<keyword evidence="18" id="KW-1185">Reference proteome</keyword>
<keyword evidence="7" id="KW-0813">Transport</keyword>
<dbReference type="UniPathway" id="UPA00223"/>
<keyword evidence="14" id="KW-0408">Iron</keyword>
<dbReference type="GO" id="GO:0016020">
    <property type="term" value="C:membrane"/>
    <property type="evidence" value="ECO:0007669"/>
    <property type="project" value="UniProtKB-SubCell"/>
</dbReference>
<evidence type="ECO:0000256" key="1">
    <source>
        <dbReference type="ARBA" id="ARBA00001971"/>
    </source>
</evidence>
<keyword evidence="13 16" id="KW-1133">Transmembrane helix</keyword>
<keyword evidence="8" id="KW-0816">Tricarboxylic acid cycle</keyword>
<evidence type="ECO:0000256" key="11">
    <source>
        <dbReference type="ARBA" id="ARBA00022723"/>
    </source>
</evidence>
<dbReference type="EMBL" id="WTYK01000002">
    <property type="protein sequence ID" value="MXP40881.1"/>
    <property type="molecule type" value="Genomic_DNA"/>
</dbReference>
<dbReference type="OrthoDB" id="9809280at2"/>
<name>A0A6I4UPV5_9SPHN</name>
<evidence type="ECO:0000256" key="4">
    <source>
        <dbReference type="ARBA" id="ARBA00005163"/>
    </source>
</evidence>
<evidence type="ECO:0000256" key="6">
    <source>
        <dbReference type="ARBA" id="ARBA00019425"/>
    </source>
</evidence>
<evidence type="ECO:0000256" key="9">
    <source>
        <dbReference type="ARBA" id="ARBA00022617"/>
    </source>
</evidence>
<evidence type="ECO:0000256" key="12">
    <source>
        <dbReference type="ARBA" id="ARBA00022982"/>
    </source>
</evidence>
<dbReference type="InterPro" id="IPR034804">
    <property type="entry name" value="SQR/QFR_C/D"/>
</dbReference>
<accession>A0A6I4UPV5</accession>
<dbReference type="AlphaFoldDB" id="A0A6I4UPV5"/>
<keyword evidence="15 16" id="KW-0472">Membrane</keyword>
<reference evidence="17 18" key="1">
    <citation type="submission" date="2019-12" db="EMBL/GenBank/DDBJ databases">
        <title>Genomic-based taxomic classification of the family Erythrobacteraceae.</title>
        <authorList>
            <person name="Xu L."/>
        </authorList>
    </citation>
    <scope>NUCLEOTIDE SEQUENCE [LARGE SCALE GENOMIC DNA]</scope>
    <source>
        <strain evidence="17 18">MCCC 1K02066</strain>
    </source>
</reference>
<feature type="transmembrane region" description="Helical" evidence="16">
    <location>
        <begin position="108"/>
        <end position="134"/>
    </location>
</feature>
<proteinExistence type="predicted"/>
<comment type="function">
    <text evidence="2">Membrane-anchoring subunit of succinate dehydrogenase (SDH).</text>
</comment>
<dbReference type="NCBIfam" id="TIGR02968">
    <property type="entry name" value="succ_dehyd_anc"/>
    <property type="match status" value="1"/>
</dbReference>
<evidence type="ECO:0000256" key="10">
    <source>
        <dbReference type="ARBA" id="ARBA00022692"/>
    </source>
</evidence>
<protein>
    <recommendedName>
        <fullName evidence="6">Succinate dehydrogenase hydrophobic membrane anchor subunit</fullName>
    </recommendedName>
</protein>
<comment type="caution">
    <text evidence="17">The sequence shown here is derived from an EMBL/GenBank/DDBJ whole genome shotgun (WGS) entry which is preliminary data.</text>
</comment>
<evidence type="ECO:0000256" key="5">
    <source>
        <dbReference type="ARBA" id="ARBA00011558"/>
    </source>
</evidence>
<gene>
    <name evidence="17" type="primary">sdhD</name>
    <name evidence="17" type="ORF">GRI75_04380</name>
</gene>
<evidence type="ECO:0000313" key="18">
    <source>
        <dbReference type="Proteomes" id="UP000469159"/>
    </source>
</evidence>
<evidence type="ECO:0000256" key="14">
    <source>
        <dbReference type="ARBA" id="ARBA00023004"/>
    </source>
</evidence>
<dbReference type="Proteomes" id="UP000469159">
    <property type="component" value="Unassembled WGS sequence"/>
</dbReference>
<evidence type="ECO:0000256" key="3">
    <source>
        <dbReference type="ARBA" id="ARBA00004141"/>
    </source>
</evidence>
<dbReference type="Pfam" id="PF01127">
    <property type="entry name" value="Sdh_cyt"/>
    <property type="match status" value="1"/>
</dbReference>
<evidence type="ECO:0000313" key="17">
    <source>
        <dbReference type="EMBL" id="MXP40881.1"/>
    </source>
</evidence>
<comment type="subunit">
    <text evidence="5">Part of an enzyme complex containing four subunits: a flavoprotein, an iron-sulfur protein, plus two membrane-anchoring proteins, SdhC and SdhD.</text>
</comment>
<dbReference type="CDD" id="cd03495">
    <property type="entry name" value="SQR_TypeC_SdhD_like"/>
    <property type="match status" value="1"/>
</dbReference>
<comment type="cofactor">
    <cofactor evidence="1">
        <name>heme</name>
        <dbReference type="ChEBI" id="CHEBI:30413"/>
    </cofactor>
</comment>
<keyword evidence="12" id="KW-0249">Electron transport</keyword>
<evidence type="ECO:0000256" key="2">
    <source>
        <dbReference type="ARBA" id="ARBA00004050"/>
    </source>
</evidence>
<evidence type="ECO:0000256" key="8">
    <source>
        <dbReference type="ARBA" id="ARBA00022532"/>
    </source>
</evidence>
<evidence type="ECO:0000256" key="13">
    <source>
        <dbReference type="ARBA" id="ARBA00022989"/>
    </source>
</evidence>
<evidence type="ECO:0000256" key="7">
    <source>
        <dbReference type="ARBA" id="ARBA00022448"/>
    </source>
</evidence>
<dbReference type="GO" id="GO:0046872">
    <property type="term" value="F:metal ion binding"/>
    <property type="evidence" value="ECO:0007669"/>
    <property type="project" value="UniProtKB-KW"/>
</dbReference>
<dbReference type="InterPro" id="IPR014312">
    <property type="entry name" value="Succ_DH_anchor"/>
</dbReference>
<dbReference type="SUPFAM" id="SSF81343">
    <property type="entry name" value="Fumarate reductase respiratory complex transmembrane subunits"/>
    <property type="match status" value="1"/>
</dbReference>
<keyword evidence="9" id="KW-0349">Heme</keyword>
<evidence type="ECO:0000256" key="15">
    <source>
        <dbReference type="ARBA" id="ARBA00023136"/>
    </source>
</evidence>
<feature type="transmembrane region" description="Helical" evidence="16">
    <location>
        <begin position="38"/>
        <end position="57"/>
    </location>
</feature>